<evidence type="ECO:0000256" key="4">
    <source>
        <dbReference type="ARBA" id="ARBA00022490"/>
    </source>
</evidence>
<dbReference type="Gene3D" id="3.30.930.10">
    <property type="entry name" value="Bira Bifunctional Protein, Domain 2"/>
    <property type="match status" value="1"/>
</dbReference>
<keyword evidence="9 12" id="KW-0460">Magnesium</keyword>
<dbReference type="GO" id="GO:0003723">
    <property type="term" value="F:RNA binding"/>
    <property type="evidence" value="ECO:0007669"/>
    <property type="project" value="InterPro"/>
</dbReference>
<dbReference type="Pfam" id="PF03483">
    <property type="entry name" value="B3_4"/>
    <property type="match status" value="1"/>
</dbReference>
<dbReference type="NCBIfam" id="TIGR00471">
    <property type="entry name" value="pheT_arch"/>
    <property type="match status" value="1"/>
</dbReference>
<dbReference type="AlphaFoldDB" id="A0A2A2H791"/>
<dbReference type="SUPFAM" id="SSF55681">
    <property type="entry name" value="Class II aaRS and biotin synthetases"/>
    <property type="match status" value="1"/>
</dbReference>
<comment type="cofactor">
    <cofactor evidence="1 12">
        <name>Mg(2+)</name>
        <dbReference type="ChEBI" id="CHEBI:18420"/>
    </cofactor>
</comment>
<evidence type="ECO:0000259" key="13">
    <source>
        <dbReference type="PROSITE" id="PS51483"/>
    </source>
</evidence>
<dbReference type="Gene3D" id="3.30.56.10">
    <property type="match status" value="2"/>
</dbReference>
<gene>
    <name evidence="12" type="primary">pheT</name>
    <name evidence="14" type="ORF">ASJ80_09585</name>
</gene>
<evidence type="ECO:0000256" key="7">
    <source>
        <dbReference type="ARBA" id="ARBA00022741"/>
    </source>
</evidence>
<evidence type="ECO:0000256" key="10">
    <source>
        <dbReference type="ARBA" id="ARBA00022917"/>
    </source>
</evidence>
<evidence type="ECO:0000256" key="11">
    <source>
        <dbReference type="ARBA" id="ARBA00023146"/>
    </source>
</evidence>
<accession>A0A2A2H791</accession>
<dbReference type="EC" id="6.1.1.20" evidence="12"/>
<proteinExistence type="inferred from homology"/>
<dbReference type="GO" id="GO:0005524">
    <property type="term" value="F:ATP binding"/>
    <property type="evidence" value="ECO:0007669"/>
    <property type="project" value="UniProtKB-UniRule"/>
</dbReference>
<dbReference type="FunFam" id="3.50.40.10:FF:000003">
    <property type="entry name" value="Phenylalanine--tRNA ligase beta subunit"/>
    <property type="match status" value="1"/>
</dbReference>
<dbReference type="InterPro" id="IPR004531">
    <property type="entry name" value="Phe-tRNA-synth_IIc_bsu_arc_euk"/>
</dbReference>
<dbReference type="GO" id="GO:0004826">
    <property type="term" value="F:phenylalanine-tRNA ligase activity"/>
    <property type="evidence" value="ECO:0007669"/>
    <property type="project" value="UniProtKB-UniRule"/>
</dbReference>
<keyword evidence="5 12" id="KW-0436">Ligase</keyword>
<dbReference type="InterPro" id="IPR005147">
    <property type="entry name" value="tRNA_synthase_B5-dom"/>
</dbReference>
<evidence type="ECO:0000256" key="1">
    <source>
        <dbReference type="ARBA" id="ARBA00001946"/>
    </source>
</evidence>
<evidence type="ECO:0000256" key="3">
    <source>
        <dbReference type="ARBA" id="ARBA00007438"/>
    </source>
</evidence>
<dbReference type="Gene3D" id="3.50.40.10">
    <property type="entry name" value="Phenylalanyl-trna Synthetase, Chain B, domain 3"/>
    <property type="match status" value="1"/>
</dbReference>
<feature type="binding site" evidence="12">
    <location>
        <position position="336"/>
    </location>
    <ligand>
        <name>Mg(2+)</name>
        <dbReference type="ChEBI" id="CHEBI:18420"/>
        <note>shared with alpha subunit</note>
    </ligand>
</feature>
<dbReference type="RefSeq" id="WP_069583196.1">
    <property type="nucleotide sequence ID" value="NZ_LMVM01000009.1"/>
</dbReference>
<evidence type="ECO:0000256" key="2">
    <source>
        <dbReference type="ARBA" id="ARBA00004496"/>
    </source>
</evidence>
<dbReference type="InterPro" id="IPR041616">
    <property type="entry name" value="PheRS_beta_core"/>
</dbReference>
<feature type="domain" description="B5" evidence="13">
    <location>
        <begin position="273"/>
        <end position="349"/>
    </location>
</feature>
<dbReference type="SMART" id="SM00873">
    <property type="entry name" value="B3_4"/>
    <property type="match status" value="1"/>
</dbReference>
<dbReference type="InterPro" id="IPR020825">
    <property type="entry name" value="Phe-tRNA_synthase-like_B3/B4"/>
</dbReference>
<dbReference type="EMBL" id="LMVM01000009">
    <property type="protein sequence ID" value="PAV05289.1"/>
    <property type="molecule type" value="Genomic_DNA"/>
</dbReference>
<keyword evidence="8 12" id="KW-0067">ATP-binding</keyword>
<dbReference type="OrthoDB" id="10073at2157"/>
<dbReference type="GO" id="GO:0000287">
    <property type="term" value="F:magnesium ion binding"/>
    <property type="evidence" value="ECO:0007669"/>
    <property type="project" value="InterPro"/>
</dbReference>
<organism evidence="14 15">
    <name type="scientific">Methanobacterium bryantii</name>
    <dbReference type="NCBI Taxonomy" id="2161"/>
    <lineage>
        <taxon>Archaea</taxon>
        <taxon>Methanobacteriati</taxon>
        <taxon>Methanobacteriota</taxon>
        <taxon>Methanomada group</taxon>
        <taxon>Methanobacteria</taxon>
        <taxon>Methanobacteriales</taxon>
        <taxon>Methanobacteriaceae</taxon>
        <taxon>Methanobacterium</taxon>
    </lineage>
</organism>
<evidence type="ECO:0000256" key="5">
    <source>
        <dbReference type="ARBA" id="ARBA00022598"/>
    </source>
</evidence>
<reference evidence="14 15" key="1">
    <citation type="journal article" date="2017" name="BMC Genomics">
        <title>Genomic analysis of methanogenic archaea reveals a shift towards energy conservation.</title>
        <authorList>
            <person name="Gilmore S.P."/>
            <person name="Henske J.K."/>
            <person name="Sexton J.A."/>
            <person name="Solomon K.V."/>
            <person name="Seppala S."/>
            <person name="Yoo J.I."/>
            <person name="Huyett L.M."/>
            <person name="Pressman A."/>
            <person name="Cogan J.Z."/>
            <person name="Kivenson V."/>
            <person name="Peng X."/>
            <person name="Tan Y."/>
            <person name="Valentine D.L."/>
            <person name="O'Malley M.A."/>
        </authorList>
    </citation>
    <scope>NUCLEOTIDE SEQUENCE [LARGE SCALE GENOMIC DNA]</scope>
    <source>
        <strain evidence="14 15">M.o.H.</strain>
    </source>
</reference>
<keyword evidence="7 12" id="KW-0547">Nucleotide-binding</keyword>
<dbReference type="GO" id="GO:0006432">
    <property type="term" value="P:phenylalanyl-tRNA aminoacylation"/>
    <property type="evidence" value="ECO:0007669"/>
    <property type="project" value="UniProtKB-UniRule"/>
</dbReference>
<dbReference type="InterPro" id="IPR009061">
    <property type="entry name" value="DNA-bd_dom_put_sf"/>
</dbReference>
<evidence type="ECO:0000256" key="9">
    <source>
        <dbReference type="ARBA" id="ARBA00022842"/>
    </source>
</evidence>
<keyword evidence="11 12" id="KW-0030">Aminoacyl-tRNA synthetase</keyword>
<dbReference type="Proteomes" id="UP000217784">
    <property type="component" value="Unassembled WGS sequence"/>
</dbReference>
<dbReference type="GO" id="GO:0009328">
    <property type="term" value="C:phenylalanine-tRNA ligase complex"/>
    <property type="evidence" value="ECO:0007669"/>
    <property type="project" value="TreeGrafter"/>
</dbReference>
<dbReference type="HAMAP" id="MF_00284">
    <property type="entry name" value="Phe_tRNA_synth_beta2"/>
    <property type="match status" value="1"/>
</dbReference>
<protein>
    <recommendedName>
        <fullName evidence="12">Phenylalanine--tRNA ligase beta subunit</fullName>
        <ecNumber evidence="12">6.1.1.20</ecNumber>
    </recommendedName>
    <alternativeName>
        <fullName evidence="12">Phenylalanyl-tRNA synthetase beta subunit</fullName>
        <shortName evidence="12">PheRS</shortName>
    </alternativeName>
</protein>
<dbReference type="FunFam" id="3.30.56.10:FF:000011">
    <property type="entry name" value="Phenylalanine--tRNA ligase beta subunit"/>
    <property type="match status" value="1"/>
</dbReference>
<dbReference type="PROSITE" id="PS51483">
    <property type="entry name" value="B5"/>
    <property type="match status" value="1"/>
</dbReference>
<dbReference type="PANTHER" id="PTHR10947">
    <property type="entry name" value="PHENYLALANYL-TRNA SYNTHETASE BETA CHAIN AND LEUCINE-RICH REPEAT-CONTAINING PROTEIN 47"/>
    <property type="match status" value="1"/>
</dbReference>
<comment type="subcellular location">
    <subcellularLocation>
        <location evidence="2 12">Cytoplasm</location>
    </subcellularLocation>
</comment>
<keyword evidence="10 12" id="KW-0648">Protein biosynthesis</keyword>
<keyword evidence="6 12" id="KW-0479">Metal-binding</keyword>
<comment type="catalytic activity">
    <reaction evidence="12">
        <text>tRNA(Phe) + L-phenylalanine + ATP = L-phenylalanyl-tRNA(Phe) + AMP + diphosphate + H(+)</text>
        <dbReference type="Rhea" id="RHEA:19413"/>
        <dbReference type="Rhea" id="RHEA-COMP:9668"/>
        <dbReference type="Rhea" id="RHEA-COMP:9699"/>
        <dbReference type="ChEBI" id="CHEBI:15378"/>
        <dbReference type="ChEBI" id="CHEBI:30616"/>
        <dbReference type="ChEBI" id="CHEBI:33019"/>
        <dbReference type="ChEBI" id="CHEBI:58095"/>
        <dbReference type="ChEBI" id="CHEBI:78442"/>
        <dbReference type="ChEBI" id="CHEBI:78531"/>
        <dbReference type="ChEBI" id="CHEBI:456215"/>
        <dbReference type="EC" id="6.1.1.20"/>
    </reaction>
</comment>
<feature type="binding site" evidence="12">
    <location>
        <position position="337"/>
    </location>
    <ligand>
        <name>Mg(2+)</name>
        <dbReference type="ChEBI" id="CHEBI:18420"/>
        <note>shared with alpha subunit</note>
    </ligand>
</feature>
<dbReference type="InterPro" id="IPR022918">
    <property type="entry name" value="Phe_tRNA_ligase_beta2_arc"/>
</dbReference>
<feature type="binding site" evidence="12">
    <location>
        <position position="327"/>
    </location>
    <ligand>
        <name>Mg(2+)</name>
        <dbReference type="ChEBI" id="CHEBI:18420"/>
        <note>shared with alpha subunit</note>
    </ligand>
</feature>
<dbReference type="SUPFAM" id="SSF46955">
    <property type="entry name" value="Putative DNA-binding domain"/>
    <property type="match status" value="2"/>
</dbReference>
<dbReference type="InterPro" id="IPR005146">
    <property type="entry name" value="B3/B4_tRNA-bd"/>
</dbReference>
<evidence type="ECO:0000313" key="15">
    <source>
        <dbReference type="Proteomes" id="UP000217784"/>
    </source>
</evidence>
<dbReference type="Pfam" id="PF17759">
    <property type="entry name" value="tRNA_synthFbeta"/>
    <property type="match status" value="1"/>
</dbReference>
<evidence type="ECO:0000256" key="12">
    <source>
        <dbReference type="HAMAP-Rule" id="MF_00284"/>
    </source>
</evidence>
<evidence type="ECO:0000256" key="8">
    <source>
        <dbReference type="ARBA" id="ARBA00022840"/>
    </source>
</evidence>
<dbReference type="PANTHER" id="PTHR10947:SF0">
    <property type="entry name" value="PHENYLALANINE--TRNA LIGASE BETA SUBUNIT"/>
    <property type="match status" value="1"/>
</dbReference>
<comment type="caution">
    <text evidence="14">The sequence shown here is derived from an EMBL/GenBank/DDBJ whole genome shotgun (WGS) entry which is preliminary data.</text>
</comment>
<dbReference type="InterPro" id="IPR045060">
    <property type="entry name" value="Phe-tRNA-ligase_IIc_bsu"/>
</dbReference>
<dbReference type="CDD" id="cd00769">
    <property type="entry name" value="PheRS_beta_core"/>
    <property type="match status" value="1"/>
</dbReference>
<comment type="subunit">
    <text evidence="12">Tetramer of two alpha and two beta subunits.</text>
</comment>
<name>A0A2A2H791_METBR</name>
<keyword evidence="4 12" id="KW-0963">Cytoplasm</keyword>
<evidence type="ECO:0000256" key="6">
    <source>
        <dbReference type="ARBA" id="ARBA00022723"/>
    </source>
</evidence>
<dbReference type="Pfam" id="PF03484">
    <property type="entry name" value="B5"/>
    <property type="match status" value="1"/>
</dbReference>
<sequence>MPVITFEYDDLYKILGKEIPKDELIDLLPMISSDIEDYDDNEIKVEFFPNRPDHLSVEGVARTLKGFLGMKKGLPEYEIEPSGINVEVDPDLGDIRPYIAFGIVEGVDLTGNKLKQVMEFQEDLHWVIGRDRKKVAIGIHNLDVIKPPFFYEAADPDKDSFVPLECIQEMTLNEILHEHKKGKDYAHLLEKFDKYPLIVDSNGDVLSMPPIINGELTKLTENTRNILVDVTGTDEKAVNYALNIIMTSFAEVGGKLKSMNVIYKDRQVQTPDLTPKKKEVSVSNASKKIGIDLTAEDVVDFLGKVRIGAEIKSEDIVKAVIPAYRIDILHEVDIIENIAIGYCFKKIGSELPEIATIAEEDKGETFDNVLREILIGMGFIETMSLMLTSEKVHYKNMMLAEDERVTVAQPISTDRTMLRKNLLQGLMEFLEDNKHEELPQKIFEVGTVVFLDETCETCTQDYKKLAGAITHSTANFTEIKSTVAALFVNLGLEMNIENYNHPSFIKGRCAKVKGSINWKSEKIDVTGYFGEVHPEVITNFNLEYPVIAFEIMFKNSELF</sequence>
<dbReference type="SMART" id="SM00874">
    <property type="entry name" value="B5"/>
    <property type="match status" value="1"/>
</dbReference>
<evidence type="ECO:0000313" key="14">
    <source>
        <dbReference type="EMBL" id="PAV05289.1"/>
    </source>
</evidence>
<feature type="binding site" evidence="12">
    <location>
        <position position="333"/>
    </location>
    <ligand>
        <name>Mg(2+)</name>
        <dbReference type="ChEBI" id="CHEBI:18420"/>
        <note>shared with alpha subunit</note>
    </ligand>
</feature>
<comment type="similarity">
    <text evidence="3 12">Belongs to the phenylalanyl-tRNA synthetase beta subunit family. Type 2 subfamily.</text>
</comment>
<dbReference type="InterPro" id="IPR045864">
    <property type="entry name" value="aa-tRNA-synth_II/BPL/LPL"/>
</dbReference>
<keyword evidence="15" id="KW-1185">Reference proteome</keyword>